<comment type="caution">
    <text evidence="3">The sequence shown here is derived from an EMBL/GenBank/DDBJ whole genome shotgun (WGS) entry which is preliminary data.</text>
</comment>
<dbReference type="InterPro" id="IPR007705">
    <property type="entry name" value="Vesicle_trsprt_v-SNARE_N"/>
</dbReference>
<evidence type="ECO:0000256" key="1">
    <source>
        <dbReference type="ARBA" id="ARBA00006108"/>
    </source>
</evidence>
<protein>
    <recommendedName>
        <fullName evidence="2">Vesicle transport v-SNARE N-terminal domain-containing protein</fullName>
    </recommendedName>
</protein>
<feature type="domain" description="Vesicle transport v-SNARE N-terminal" evidence="2">
    <location>
        <begin position="11"/>
        <end position="90"/>
    </location>
</feature>
<evidence type="ECO:0000259" key="2">
    <source>
        <dbReference type="Pfam" id="PF05008"/>
    </source>
</evidence>
<dbReference type="PANTHER" id="PTHR47908:SF2">
    <property type="entry name" value="TETRATRICOPEPTIDE REPEAT (TPR)-LIKE SUPERFAMILY PROTEIN"/>
    <property type="match status" value="1"/>
</dbReference>
<dbReference type="OrthoDB" id="438234at2759"/>
<dbReference type="Proteomes" id="UP000649617">
    <property type="component" value="Unassembled WGS sequence"/>
</dbReference>
<dbReference type="InterPro" id="IPR011990">
    <property type="entry name" value="TPR-like_helical_dom_sf"/>
</dbReference>
<dbReference type="GO" id="GO:0016020">
    <property type="term" value="C:membrane"/>
    <property type="evidence" value="ECO:0007669"/>
    <property type="project" value="InterPro"/>
</dbReference>
<gene>
    <name evidence="3" type="ORF">SPIL2461_LOCUS5225</name>
</gene>
<name>A0A812M2I8_SYMPI</name>
<dbReference type="AlphaFoldDB" id="A0A812M2I8"/>
<dbReference type="SUPFAM" id="SSF47661">
    <property type="entry name" value="t-snare proteins"/>
    <property type="match status" value="1"/>
</dbReference>
<dbReference type="GO" id="GO:0016192">
    <property type="term" value="P:vesicle-mediated transport"/>
    <property type="evidence" value="ECO:0007669"/>
    <property type="project" value="InterPro"/>
</dbReference>
<organism evidence="3 4">
    <name type="scientific">Symbiodinium pilosum</name>
    <name type="common">Dinoflagellate</name>
    <dbReference type="NCBI Taxonomy" id="2952"/>
    <lineage>
        <taxon>Eukaryota</taxon>
        <taxon>Sar</taxon>
        <taxon>Alveolata</taxon>
        <taxon>Dinophyceae</taxon>
        <taxon>Suessiales</taxon>
        <taxon>Symbiodiniaceae</taxon>
        <taxon>Symbiodinium</taxon>
    </lineage>
</organism>
<accession>A0A812M2I8</accession>
<comment type="similarity">
    <text evidence="1">Belongs to the VTI1 family.</text>
</comment>
<dbReference type="InterPro" id="IPR010989">
    <property type="entry name" value="SNARE"/>
</dbReference>
<sequence length="297" mass="32499">MRGSQPVVTISEVFQSYEEDYKQLIQQLRSLAMVVEGTAPPPERLTAGQDMVDAHERATQAFQQMEFEVKSMGSLGATLAGKLKEYKQELLASRSLPRSLRAHAGHTPKGMLRSPTARLAGRRQFLAELLDLGLRGLLAISTLSLGFVWAGSTAFQRGLVELSTQFFEAASAVGYPSALLWQRGISLYYAGRFKDGASQFRRDVDINSSDTEEAIWAMLCEAQQLGFVAAQQQMMQVGKDPRAIMRLVSELFAGSGQSAQRELEAVASVLPGDKDSFYAALYLGLFEEAQGPLACFG</sequence>
<dbReference type="Gene3D" id="1.25.40.10">
    <property type="entry name" value="Tetratricopeptide repeat domain"/>
    <property type="match status" value="1"/>
</dbReference>
<dbReference type="PANTHER" id="PTHR47908">
    <property type="match status" value="1"/>
</dbReference>
<dbReference type="GO" id="GO:0006886">
    <property type="term" value="P:intracellular protein transport"/>
    <property type="evidence" value="ECO:0007669"/>
    <property type="project" value="InterPro"/>
</dbReference>
<dbReference type="EMBL" id="CAJNIZ010007258">
    <property type="protein sequence ID" value="CAE7256597.1"/>
    <property type="molecule type" value="Genomic_DNA"/>
</dbReference>
<dbReference type="GO" id="GO:0009507">
    <property type="term" value="C:chloroplast"/>
    <property type="evidence" value="ECO:0007669"/>
    <property type="project" value="TreeGrafter"/>
</dbReference>
<reference evidence="3" key="1">
    <citation type="submission" date="2021-02" db="EMBL/GenBank/DDBJ databases">
        <authorList>
            <person name="Dougan E. K."/>
            <person name="Rhodes N."/>
            <person name="Thang M."/>
            <person name="Chan C."/>
        </authorList>
    </citation>
    <scope>NUCLEOTIDE SEQUENCE</scope>
</reference>
<evidence type="ECO:0000313" key="3">
    <source>
        <dbReference type="EMBL" id="CAE7256597.1"/>
    </source>
</evidence>
<dbReference type="Pfam" id="PF05008">
    <property type="entry name" value="V-SNARE"/>
    <property type="match status" value="1"/>
</dbReference>
<dbReference type="InterPro" id="IPR038407">
    <property type="entry name" value="v-SNARE_N_sf"/>
</dbReference>
<proteinExistence type="inferred from homology"/>
<dbReference type="Gene3D" id="1.20.58.400">
    <property type="entry name" value="t-snare proteins"/>
    <property type="match status" value="1"/>
</dbReference>
<keyword evidence="4" id="KW-1185">Reference proteome</keyword>
<evidence type="ECO:0000313" key="4">
    <source>
        <dbReference type="Proteomes" id="UP000649617"/>
    </source>
</evidence>